<dbReference type="Pfam" id="PF00533">
    <property type="entry name" value="BRCT"/>
    <property type="match status" value="1"/>
</dbReference>
<dbReference type="SUPFAM" id="SSF52113">
    <property type="entry name" value="BRCT domain"/>
    <property type="match status" value="1"/>
</dbReference>
<feature type="domain" description="BRCT" evidence="2">
    <location>
        <begin position="1"/>
        <end position="59"/>
    </location>
</feature>
<proteinExistence type="predicted"/>
<dbReference type="InterPro" id="IPR001357">
    <property type="entry name" value="BRCT_dom"/>
</dbReference>
<dbReference type="Proteomes" id="UP000075635">
    <property type="component" value="Unassembled WGS sequence"/>
</dbReference>
<sequence length="59" mass="6130">MAPQAEELVRRAGGRASGSVGASTDHVVLGESPGEKLQKATALGIAMLTEDELRKLVRA</sequence>
<dbReference type="EMBL" id="JEMB01001334">
    <property type="protein sequence ID" value="KYF88534.1"/>
    <property type="molecule type" value="Genomic_DNA"/>
</dbReference>
<evidence type="ECO:0000256" key="1">
    <source>
        <dbReference type="SAM" id="MobiDB-lite"/>
    </source>
</evidence>
<dbReference type="PROSITE" id="PS50172">
    <property type="entry name" value="BRCT"/>
    <property type="match status" value="1"/>
</dbReference>
<name>A0A150S7S1_SORCE</name>
<gene>
    <name evidence="3" type="ORF">BE17_41450</name>
</gene>
<evidence type="ECO:0000259" key="2">
    <source>
        <dbReference type="PROSITE" id="PS50172"/>
    </source>
</evidence>
<reference evidence="3 4" key="1">
    <citation type="submission" date="2014-02" db="EMBL/GenBank/DDBJ databases">
        <title>The small core and large imbalanced accessory genome model reveals a collaborative survival strategy of Sorangium cellulosum strains in nature.</title>
        <authorList>
            <person name="Han K."/>
            <person name="Peng R."/>
            <person name="Blom J."/>
            <person name="Li Y.-Z."/>
        </authorList>
    </citation>
    <scope>NUCLEOTIDE SEQUENCE [LARGE SCALE GENOMIC DNA]</scope>
    <source>
        <strain evidence="3 4">So0011-07</strain>
    </source>
</reference>
<evidence type="ECO:0000313" key="4">
    <source>
        <dbReference type="Proteomes" id="UP000075635"/>
    </source>
</evidence>
<accession>A0A150S7S1</accession>
<evidence type="ECO:0000313" key="3">
    <source>
        <dbReference type="EMBL" id="KYF88534.1"/>
    </source>
</evidence>
<feature type="region of interest" description="Disordered" evidence="1">
    <location>
        <begin position="1"/>
        <end position="26"/>
    </location>
</feature>
<protein>
    <recommendedName>
        <fullName evidence="2">BRCT domain-containing protein</fullName>
    </recommendedName>
</protein>
<dbReference type="InterPro" id="IPR036420">
    <property type="entry name" value="BRCT_dom_sf"/>
</dbReference>
<organism evidence="3 4">
    <name type="scientific">Sorangium cellulosum</name>
    <name type="common">Polyangium cellulosum</name>
    <dbReference type="NCBI Taxonomy" id="56"/>
    <lineage>
        <taxon>Bacteria</taxon>
        <taxon>Pseudomonadati</taxon>
        <taxon>Myxococcota</taxon>
        <taxon>Polyangia</taxon>
        <taxon>Polyangiales</taxon>
        <taxon>Polyangiaceae</taxon>
        <taxon>Sorangium</taxon>
    </lineage>
</organism>
<dbReference type="AlphaFoldDB" id="A0A150S7S1"/>
<comment type="caution">
    <text evidence="3">The sequence shown here is derived from an EMBL/GenBank/DDBJ whole genome shotgun (WGS) entry which is preliminary data.</text>
</comment>
<dbReference type="Gene3D" id="3.40.50.10190">
    <property type="entry name" value="BRCT domain"/>
    <property type="match status" value="1"/>
</dbReference>